<organism evidence="1">
    <name type="scientific">marine metagenome</name>
    <dbReference type="NCBI Taxonomy" id="408172"/>
    <lineage>
        <taxon>unclassified sequences</taxon>
        <taxon>metagenomes</taxon>
        <taxon>ecological metagenomes</taxon>
    </lineage>
</organism>
<feature type="non-terminal residue" evidence="1">
    <location>
        <position position="1"/>
    </location>
</feature>
<name>A0A383CJF6_9ZZZZ</name>
<dbReference type="EMBL" id="UINC01209237">
    <property type="protein sequence ID" value="SVE32173.1"/>
    <property type="molecule type" value="Genomic_DNA"/>
</dbReference>
<proteinExistence type="predicted"/>
<evidence type="ECO:0008006" key="2">
    <source>
        <dbReference type="Google" id="ProtNLM"/>
    </source>
</evidence>
<protein>
    <recommendedName>
        <fullName evidence="2">Malate dehydrogenase</fullName>
    </recommendedName>
</protein>
<reference evidence="1" key="1">
    <citation type="submission" date="2018-05" db="EMBL/GenBank/DDBJ databases">
        <authorList>
            <person name="Lanie J.A."/>
            <person name="Ng W.-L."/>
            <person name="Kazmierczak K.M."/>
            <person name="Andrzejewski T.M."/>
            <person name="Davidsen T.M."/>
            <person name="Wayne K.J."/>
            <person name="Tettelin H."/>
            <person name="Glass J.I."/>
            <person name="Rusch D."/>
            <person name="Podicherti R."/>
            <person name="Tsui H.-C.T."/>
            <person name="Winkler M.E."/>
        </authorList>
    </citation>
    <scope>NUCLEOTIDE SEQUENCE</scope>
</reference>
<dbReference type="AlphaFoldDB" id="A0A383CJF6"/>
<sequence>DPQIEEAQRRQKAGIPIDENLWGEFQKLSSELDVEMVS</sequence>
<gene>
    <name evidence="1" type="ORF">METZ01_LOCUS485027</name>
</gene>
<accession>A0A383CJF6</accession>
<evidence type="ECO:0000313" key="1">
    <source>
        <dbReference type="EMBL" id="SVE32173.1"/>
    </source>
</evidence>